<dbReference type="Proteomes" id="UP000654913">
    <property type="component" value="Chromosome 1"/>
</dbReference>
<feature type="domain" description="FAD-binding" evidence="5">
    <location>
        <begin position="4"/>
        <end position="347"/>
    </location>
</feature>
<dbReference type="RefSeq" id="XP_041551629.1">
    <property type="nucleotide sequence ID" value="XM_041698445.1"/>
</dbReference>
<gene>
    <name evidence="6" type="ORF">APUU_12263A</name>
</gene>
<comment type="similarity">
    <text evidence="1">Belongs to the paxM FAD-dependent monooxygenase family.</text>
</comment>
<dbReference type="Gene3D" id="3.50.50.60">
    <property type="entry name" value="FAD/NAD(P)-binding domain"/>
    <property type="match status" value="1"/>
</dbReference>
<dbReference type="PRINTS" id="PR00420">
    <property type="entry name" value="RNGMNOXGNASE"/>
</dbReference>
<keyword evidence="3" id="KW-0274">FAD</keyword>
<dbReference type="InterPro" id="IPR036188">
    <property type="entry name" value="FAD/NAD-bd_sf"/>
</dbReference>
<dbReference type="AlphaFoldDB" id="A0A7R8AJA8"/>
<keyword evidence="4" id="KW-0560">Oxidoreductase</keyword>
<dbReference type="GO" id="GO:0004497">
    <property type="term" value="F:monooxygenase activity"/>
    <property type="evidence" value="ECO:0007669"/>
    <property type="project" value="InterPro"/>
</dbReference>
<dbReference type="InterPro" id="IPR050562">
    <property type="entry name" value="FAD_mOase_fung"/>
</dbReference>
<keyword evidence="2" id="KW-0285">Flavoprotein</keyword>
<organism evidence="6 7">
    <name type="scientific">Aspergillus puulaauensis</name>
    <dbReference type="NCBI Taxonomy" id="1220207"/>
    <lineage>
        <taxon>Eukaryota</taxon>
        <taxon>Fungi</taxon>
        <taxon>Dikarya</taxon>
        <taxon>Ascomycota</taxon>
        <taxon>Pezizomycotina</taxon>
        <taxon>Eurotiomycetes</taxon>
        <taxon>Eurotiomycetidae</taxon>
        <taxon>Eurotiales</taxon>
        <taxon>Aspergillaceae</taxon>
        <taxon>Aspergillus</taxon>
    </lineage>
</organism>
<accession>A0A7R8AJA8</accession>
<reference evidence="6" key="1">
    <citation type="submission" date="2021-01" db="EMBL/GenBank/DDBJ databases">
        <authorList>
            <consortium name="Aspergillus puulaauensis MK2 genome sequencing consortium"/>
            <person name="Kazuki M."/>
            <person name="Futagami T."/>
        </authorList>
    </citation>
    <scope>NUCLEOTIDE SEQUENCE</scope>
    <source>
        <strain evidence="6">MK2</strain>
    </source>
</reference>
<protein>
    <recommendedName>
        <fullName evidence="5">FAD-binding domain-containing protein</fullName>
    </recommendedName>
</protein>
<dbReference type="GO" id="GO:0071949">
    <property type="term" value="F:FAD binding"/>
    <property type="evidence" value="ECO:0007669"/>
    <property type="project" value="InterPro"/>
</dbReference>
<reference evidence="6" key="2">
    <citation type="submission" date="2021-02" db="EMBL/GenBank/DDBJ databases">
        <title>Aspergillus puulaauensis MK2 genome sequence.</title>
        <authorList>
            <person name="Futagami T."/>
            <person name="Mori K."/>
            <person name="Kadooka C."/>
            <person name="Tanaka T."/>
        </authorList>
    </citation>
    <scope>NUCLEOTIDE SEQUENCE</scope>
    <source>
        <strain evidence="6">MK2</strain>
    </source>
</reference>
<evidence type="ECO:0000259" key="5">
    <source>
        <dbReference type="Pfam" id="PF01494"/>
    </source>
</evidence>
<evidence type="ECO:0000256" key="4">
    <source>
        <dbReference type="ARBA" id="ARBA00023002"/>
    </source>
</evidence>
<name>A0A7R8AJA8_9EURO</name>
<evidence type="ECO:0000256" key="3">
    <source>
        <dbReference type="ARBA" id="ARBA00022827"/>
    </source>
</evidence>
<evidence type="ECO:0000313" key="7">
    <source>
        <dbReference type="Proteomes" id="UP000654913"/>
    </source>
</evidence>
<proteinExistence type="inferred from homology"/>
<dbReference type="SUPFAM" id="SSF51905">
    <property type="entry name" value="FAD/NAD(P)-binding domain"/>
    <property type="match status" value="1"/>
</dbReference>
<dbReference type="GeneID" id="64969440"/>
<dbReference type="EMBL" id="AP024443">
    <property type="protein sequence ID" value="BCS19435.1"/>
    <property type="molecule type" value="Genomic_DNA"/>
</dbReference>
<dbReference type="KEGG" id="apuu:APUU_12263A"/>
<evidence type="ECO:0000313" key="6">
    <source>
        <dbReference type="EMBL" id="BCS19435.1"/>
    </source>
</evidence>
<dbReference type="PANTHER" id="PTHR47356">
    <property type="entry name" value="FAD-DEPENDENT MONOOXYGENASE ASQG-RELATED"/>
    <property type="match status" value="1"/>
</dbReference>
<dbReference type="Pfam" id="PF01494">
    <property type="entry name" value="FAD_binding_3"/>
    <property type="match status" value="1"/>
</dbReference>
<evidence type="ECO:0000256" key="1">
    <source>
        <dbReference type="ARBA" id="ARBA00007992"/>
    </source>
</evidence>
<dbReference type="PANTHER" id="PTHR47356:SF2">
    <property type="entry name" value="FAD-BINDING DOMAIN-CONTAINING PROTEIN-RELATED"/>
    <property type="match status" value="1"/>
</dbReference>
<sequence length="474" mass="52561">MGFRVIIVGGSVTGLSLANMLEKHGIDYVLLEAYREIAPQVGASIGMAPNGLRVLDQLGCYERLQEMAGNYYLKAEMRDLEGRVLYRSDGNGQADLIEKATGYPVIFLDRQMLLQVLYDMIQHKDRILTGKRVARLEMSDGELARVHTNDGSVYEGDIVVGADGVHSATRAEMWRLADELAPGTFTANEEADVNANAKCIFGISTRPTGFPSTKQQFISSKGVSYMTSPGPDSRLYWFLFVSMPTASGKAIPKWTKKDEELLAEQHLHDKITDQVSFGDLYKARRRTALVSLEEHVFLRWHFKRAITIGDSAHKVHPITVVGGNGAIESAALLCNALVRRLPENGSSTISEPEIEEAFTEVQDYQQHRAQSIVKEGKQMQAWLNQTFPLAGLAMRLASPFLNDGFFTERIIKVYSSAPTLERLALPVRPPATLPQTQVSRSDLSLVCKLFSAAILLGAVGYAVAWERIPLCRLW</sequence>
<evidence type="ECO:0000256" key="2">
    <source>
        <dbReference type="ARBA" id="ARBA00022630"/>
    </source>
</evidence>
<dbReference type="OrthoDB" id="10029326at2759"/>
<keyword evidence="7" id="KW-1185">Reference proteome</keyword>
<dbReference type="InterPro" id="IPR002938">
    <property type="entry name" value="FAD-bd"/>
</dbReference>